<evidence type="ECO:0000256" key="11">
    <source>
        <dbReference type="SAM" id="MobiDB-lite"/>
    </source>
</evidence>
<dbReference type="InterPro" id="IPR001523">
    <property type="entry name" value="Paired_dom"/>
</dbReference>
<dbReference type="CDD" id="cd00086">
    <property type="entry name" value="homeodomain"/>
    <property type="match status" value="1"/>
</dbReference>
<dbReference type="PROSITE" id="PS50071">
    <property type="entry name" value="HOMEOBOX_2"/>
    <property type="match status" value="1"/>
</dbReference>
<feature type="domain" description="Paired" evidence="13">
    <location>
        <begin position="1"/>
        <end position="65"/>
    </location>
</feature>
<dbReference type="InterPro" id="IPR043565">
    <property type="entry name" value="PAX_fam"/>
</dbReference>
<protein>
    <submittedName>
        <fullName evidence="15">Homeobox domain-containing protein</fullName>
    </submittedName>
</protein>
<organism evidence="14 15">
    <name type="scientific">Syphacia muris</name>
    <dbReference type="NCBI Taxonomy" id="451379"/>
    <lineage>
        <taxon>Eukaryota</taxon>
        <taxon>Metazoa</taxon>
        <taxon>Ecdysozoa</taxon>
        <taxon>Nematoda</taxon>
        <taxon>Chromadorea</taxon>
        <taxon>Rhabditida</taxon>
        <taxon>Spirurina</taxon>
        <taxon>Oxyuridomorpha</taxon>
        <taxon>Oxyuroidea</taxon>
        <taxon>Oxyuridae</taxon>
        <taxon>Syphacia</taxon>
    </lineage>
</organism>
<feature type="domain" description="Homeobox" evidence="12">
    <location>
        <begin position="137"/>
        <end position="191"/>
    </location>
</feature>
<accession>A0A0N5AHS2</accession>
<sequence>MNISGSFSPTQLSQEKLLHIWAKIEQYKRDNPTIFAWEIRERLVNEGICEQPPSVSSINRILRTRAAERAAEELSFLLSAQQRMAATLIRNAQFPLLPAYITSPATASRLLQTTSLPSLLTSQWPSNLTLIVGFLSKSAFCLEQLEYLEEAFAQSPYPSLDERNKLMEKTHLPEARIQVWFSNRRAKYRRYRQDDSGSSKQELQNVHKRNLLIDERGDSTPPAKKLISFRPYE</sequence>
<dbReference type="AlphaFoldDB" id="A0A0N5AHS2"/>
<dbReference type="SUPFAM" id="SSF46689">
    <property type="entry name" value="Homeodomain-like"/>
    <property type="match status" value="2"/>
</dbReference>
<keyword evidence="9 10" id="KW-0371">Homeobox</keyword>
<dbReference type="GO" id="GO:0000978">
    <property type="term" value="F:RNA polymerase II cis-regulatory region sequence-specific DNA binding"/>
    <property type="evidence" value="ECO:0007669"/>
    <property type="project" value="TreeGrafter"/>
</dbReference>
<evidence type="ECO:0000256" key="4">
    <source>
        <dbReference type="ARBA" id="ARBA00022724"/>
    </source>
</evidence>
<keyword evidence="7" id="KW-0804">Transcription</keyword>
<keyword evidence="8 9" id="KW-0539">Nucleus</keyword>
<dbReference type="Pfam" id="PF00292">
    <property type="entry name" value="PAX"/>
    <property type="match status" value="1"/>
</dbReference>
<dbReference type="PANTHER" id="PTHR45636">
    <property type="entry name" value="PAIRED BOX PROTEIN PAX-6-RELATED-RELATED"/>
    <property type="match status" value="1"/>
</dbReference>
<name>A0A0N5AHS2_9BILA</name>
<dbReference type="WBParaSite" id="SMUV_0000393401-mRNA-1">
    <property type="protein sequence ID" value="SMUV_0000393401-mRNA-1"/>
    <property type="gene ID" value="SMUV_0000393401"/>
</dbReference>
<evidence type="ECO:0000256" key="8">
    <source>
        <dbReference type="ARBA" id="ARBA00023242"/>
    </source>
</evidence>
<evidence type="ECO:0000259" key="13">
    <source>
        <dbReference type="PROSITE" id="PS51057"/>
    </source>
</evidence>
<feature type="DNA-binding region" description="Homeobox" evidence="9">
    <location>
        <begin position="139"/>
        <end position="192"/>
    </location>
</feature>
<evidence type="ECO:0000256" key="9">
    <source>
        <dbReference type="PROSITE-ProRule" id="PRU00108"/>
    </source>
</evidence>
<keyword evidence="14" id="KW-1185">Reference proteome</keyword>
<keyword evidence="6 9" id="KW-0238">DNA-binding</keyword>
<evidence type="ECO:0000259" key="12">
    <source>
        <dbReference type="PROSITE" id="PS50071"/>
    </source>
</evidence>
<dbReference type="GO" id="GO:0005634">
    <property type="term" value="C:nucleus"/>
    <property type="evidence" value="ECO:0007669"/>
    <property type="project" value="UniProtKB-SubCell"/>
</dbReference>
<evidence type="ECO:0000256" key="10">
    <source>
        <dbReference type="RuleBase" id="RU000682"/>
    </source>
</evidence>
<dbReference type="Proteomes" id="UP000046393">
    <property type="component" value="Unplaced"/>
</dbReference>
<dbReference type="SMART" id="SM00389">
    <property type="entry name" value="HOX"/>
    <property type="match status" value="1"/>
</dbReference>
<evidence type="ECO:0000256" key="2">
    <source>
        <dbReference type="ARBA" id="ARBA00005733"/>
    </source>
</evidence>
<proteinExistence type="inferred from homology"/>
<dbReference type="InterPro" id="IPR009057">
    <property type="entry name" value="Homeodomain-like_sf"/>
</dbReference>
<keyword evidence="4" id="KW-0563">Paired box</keyword>
<dbReference type="Pfam" id="PF00046">
    <property type="entry name" value="Homeodomain"/>
    <property type="match status" value="1"/>
</dbReference>
<comment type="similarity">
    <text evidence="2">Belongs to the paired homeobox family.</text>
</comment>
<evidence type="ECO:0000256" key="7">
    <source>
        <dbReference type="ARBA" id="ARBA00023163"/>
    </source>
</evidence>
<evidence type="ECO:0000256" key="6">
    <source>
        <dbReference type="ARBA" id="ARBA00023125"/>
    </source>
</evidence>
<evidence type="ECO:0000256" key="1">
    <source>
        <dbReference type="ARBA" id="ARBA00004123"/>
    </source>
</evidence>
<dbReference type="InterPro" id="IPR036388">
    <property type="entry name" value="WH-like_DNA-bd_sf"/>
</dbReference>
<feature type="region of interest" description="Disordered" evidence="11">
    <location>
        <begin position="191"/>
        <end position="223"/>
    </location>
</feature>
<dbReference type="PANTHER" id="PTHR45636:SF46">
    <property type="entry name" value="HOMEOBOX DOMAIN-CONTAINING PROTEIN"/>
    <property type="match status" value="1"/>
</dbReference>
<dbReference type="PROSITE" id="PS51057">
    <property type="entry name" value="PAIRED_2"/>
    <property type="match status" value="1"/>
</dbReference>
<keyword evidence="5" id="KW-0805">Transcription regulation</keyword>
<reference evidence="15" key="1">
    <citation type="submission" date="2017-02" db="UniProtKB">
        <authorList>
            <consortium name="WormBaseParasite"/>
        </authorList>
    </citation>
    <scope>IDENTIFICATION</scope>
</reference>
<dbReference type="Gene3D" id="1.10.10.60">
    <property type="entry name" value="Homeodomain-like"/>
    <property type="match status" value="1"/>
</dbReference>
<evidence type="ECO:0000313" key="15">
    <source>
        <dbReference type="WBParaSite" id="SMUV_0000393401-mRNA-1"/>
    </source>
</evidence>
<evidence type="ECO:0000256" key="5">
    <source>
        <dbReference type="ARBA" id="ARBA00023015"/>
    </source>
</evidence>
<dbReference type="InterPro" id="IPR001356">
    <property type="entry name" value="HD"/>
</dbReference>
<keyword evidence="3" id="KW-0217">Developmental protein</keyword>
<dbReference type="STRING" id="451379.A0A0N5AHS2"/>
<evidence type="ECO:0000313" key="14">
    <source>
        <dbReference type="Proteomes" id="UP000046393"/>
    </source>
</evidence>
<dbReference type="GO" id="GO:0000981">
    <property type="term" value="F:DNA-binding transcription factor activity, RNA polymerase II-specific"/>
    <property type="evidence" value="ECO:0007669"/>
    <property type="project" value="TreeGrafter"/>
</dbReference>
<comment type="subcellular location">
    <subcellularLocation>
        <location evidence="1 9 10">Nucleus</location>
    </subcellularLocation>
</comment>
<dbReference type="Gene3D" id="1.10.10.10">
    <property type="entry name" value="Winged helix-like DNA-binding domain superfamily/Winged helix DNA-binding domain"/>
    <property type="match status" value="1"/>
</dbReference>
<evidence type="ECO:0000256" key="3">
    <source>
        <dbReference type="ARBA" id="ARBA00022473"/>
    </source>
</evidence>